<protein>
    <submittedName>
        <fullName evidence="10">BZIP transcription factor 53</fullName>
    </submittedName>
    <submittedName>
        <fullName evidence="9">Ocs element-binding factor 1</fullName>
        <ecNumber evidence="9">2.7.11.24</ecNumber>
    </submittedName>
</protein>
<gene>
    <name evidence="10" type="ORF">D0Y65_006419</name>
    <name evidence="9" type="ORF">glysoja_047195</name>
</gene>
<evidence type="ECO:0000313" key="9">
    <source>
        <dbReference type="EMBL" id="KHN31782.1"/>
    </source>
</evidence>
<comment type="subcellular location">
    <subcellularLocation>
        <location evidence="1">Nucleus</location>
    </subcellularLocation>
</comment>
<evidence type="ECO:0000256" key="2">
    <source>
        <dbReference type="ARBA" id="ARBA00023015"/>
    </source>
</evidence>
<dbReference type="Proteomes" id="UP000289340">
    <property type="component" value="Chromosome 3"/>
</dbReference>
<dbReference type="InterPro" id="IPR045314">
    <property type="entry name" value="bZIP_plant_GBF1"/>
</dbReference>
<evidence type="ECO:0000256" key="1">
    <source>
        <dbReference type="ARBA" id="ARBA00004123"/>
    </source>
</evidence>
<evidence type="ECO:0000313" key="11">
    <source>
        <dbReference type="Proteomes" id="UP000289340"/>
    </source>
</evidence>
<dbReference type="GO" id="GO:0004707">
    <property type="term" value="F:MAP kinase activity"/>
    <property type="evidence" value="ECO:0007669"/>
    <property type="project" value="UniProtKB-EC"/>
</dbReference>
<dbReference type="SUPFAM" id="SSF57959">
    <property type="entry name" value="Leucine zipper domain"/>
    <property type="match status" value="1"/>
</dbReference>
<dbReference type="PROSITE" id="PS50217">
    <property type="entry name" value="BZIP"/>
    <property type="match status" value="1"/>
</dbReference>
<keyword evidence="9" id="KW-0808">Transferase</keyword>
<dbReference type="EMBL" id="QZWG01000003">
    <property type="protein sequence ID" value="RZC19577.1"/>
    <property type="molecule type" value="Genomic_DNA"/>
</dbReference>
<dbReference type="InterPro" id="IPR046347">
    <property type="entry name" value="bZIP_sf"/>
</dbReference>
<accession>A0A0B2RJ02</accession>
<reference evidence="9" key="1">
    <citation type="submission" date="2014-07" db="EMBL/GenBank/DDBJ databases">
        <title>Identification of a novel salt tolerance gene in wild soybean by whole-genome sequencing.</title>
        <authorList>
            <person name="Lam H.-M."/>
            <person name="Qi X."/>
            <person name="Li M.-W."/>
            <person name="Liu X."/>
            <person name="Xie M."/>
            <person name="Ni M."/>
            <person name="Xu X."/>
        </authorList>
    </citation>
    <scope>NUCLEOTIDE SEQUENCE [LARGE SCALE GENOMIC DNA]</scope>
    <source>
        <tissue evidence="9">Root</tissue>
    </source>
</reference>
<dbReference type="PANTHER" id="PTHR45764">
    <property type="entry name" value="BZIP TRANSCRIPTION FACTOR 44"/>
    <property type="match status" value="1"/>
</dbReference>
<evidence type="ECO:0000256" key="4">
    <source>
        <dbReference type="ARBA" id="ARBA00023163"/>
    </source>
</evidence>
<dbReference type="EC" id="2.7.11.24" evidence="9"/>
<proteinExistence type="predicted"/>
<dbReference type="Proteomes" id="UP000053555">
    <property type="component" value="Unassembled WGS sequence"/>
</dbReference>
<dbReference type="EMBL" id="KN650650">
    <property type="protein sequence ID" value="KHN31782.1"/>
    <property type="molecule type" value="Genomic_DNA"/>
</dbReference>
<organism evidence="9">
    <name type="scientific">Glycine soja</name>
    <name type="common">Wild soybean</name>
    <dbReference type="NCBI Taxonomy" id="3848"/>
    <lineage>
        <taxon>Eukaryota</taxon>
        <taxon>Viridiplantae</taxon>
        <taxon>Streptophyta</taxon>
        <taxon>Embryophyta</taxon>
        <taxon>Tracheophyta</taxon>
        <taxon>Spermatophyta</taxon>
        <taxon>Magnoliopsida</taxon>
        <taxon>eudicotyledons</taxon>
        <taxon>Gunneridae</taxon>
        <taxon>Pentapetalae</taxon>
        <taxon>rosids</taxon>
        <taxon>fabids</taxon>
        <taxon>Fabales</taxon>
        <taxon>Fabaceae</taxon>
        <taxon>Papilionoideae</taxon>
        <taxon>50 kb inversion clade</taxon>
        <taxon>NPAAA clade</taxon>
        <taxon>indigoferoid/millettioid clade</taxon>
        <taxon>Phaseoleae</taxon>
        <taxon>Glycine</taxon>
        <taxon>Glycine subgen. Soja</taxon>
    </lineage>
</organism>
<evidence type="ECO:0000256" key="6">
    <source>
        <dbReference type="SAM" id="Coils"/>
    </source>
</evidence>
<dbReference type="SMR" id="A0A0B2RJ02"/>
<evidence type="ECO:0000256" key="7">
    <source>
        <dbReference type="SAM" id="MobiDB-lite"/>
    </source>
</evidence>
<name>A0A0B2RJ02_GLYSO</name>
<evidence type="ECO:0000313" key="10">
    <source>
        <dbReference type="EMBL" id="RZC19577.1"/>
    </source>
</evidence>
<dbReference type="CDD" id="cd14702">
    <property type="entry name" value="bZIP_plant_GBF1"/>
    <property type="match status" value="1"/>
</dbReference>
<keyword evidence="5" id="KW-0539">Nucleus</keyword>
<keyword evidence="2" id="KW-0805">Transcription regulation</keyword>
<dbReference type="PANTHER" id="PTHR45764:SF34">
    <property type="entry name" value="BZIP TRANSCRIPTION FACTOR 53"/>
    <property type="match status" value="1"/>
</dbReference>
<dbReference type="InterPro" id="IPR004827">
    <property type="entry name" value="bZIP"/>
</dbReference>
<dbReference type="SMART" id="SM00338">
    <property type="entry name" value="BRLZ"/>
    <property type="match status" value="1"/>
</dbReference>
<feature type="domain" description="BZIP" evidence="8">
    <location>
        <begin position="21"/>
        <end position="68"/>
    </location>
</feature>
<evidence type="ECO:0000256" key="5">
    <source>
        <dbReference type="ARBA" id="ARBA00023242"/>
    </source>
</evidence>
<evidence type="ECO:0000259" key="8">
    <source>
        <dbReference type="PROSITE" id="PS50217"/>
    </source>
</evidence>
<dbReference type="Pfam" id="PF00170">
    <property type="entry name" value="bZIP_1"/>
    <property type="match status" value="1"/>
</dbReference>
<sequence length="122" mass="14009">MTSSQSLVKSDYEGGDPPQMDETNMKRRALNREYARQSRLRKHKRLEDLTNEVNMLQSANKKLVESIKAKEEAYAETEVDNNILRAQTVELTDRLRFLHSIIQVAEKAKGLSVNVKIPNLKP</sequence>
<keyword evidence="3" id="KW-0238">DNA-binding</keyword>
<keyword evidence="4" id="KW-0804">Transcription</keyword>
<feature type="region of interest" description="Disordered" evidence="7">
    <location>
        <begin position="1"/>
        <end position="29"/>
    </location>
</feature>
<dbReference type="GO" id="GO:0046982">
    <property type="term" value="F:protein heterodimerization activity"/>
    <property type="evidence" value="ECO:0007669"/>
    <property type="project" value="UniProtKB-ARBA"/>
</dbReference>
<keyword evidence="6" id="KW-0175">Coiled coil</keyword>
<dbReference type="GO" id="GO:0045893">
    <property type="term" value="P:positive regulation of DNA-templated transcription"/>
    <property type="evidence" value="ECO:0007669"/>
    <property type="project" value="TreeGrafter"/>
</dbReference>
<dbReference type="GO" id="GO:0005634">
    <property type="term" value="C:nucleus"/>
    <property type="evidence" value="ECO:0007669"/>
    <property type="project" value="UniProtKB-SubCell"/>
</dbReference>
<feature type="coiled-coil region" evidence="6">
    <location>
        <begin position="46"/>
        <end position="87"/>
    </location>
</feature>
<keyword evidence="11" id="KW-1185">Reference proteome</keyword>
<dbReference type="FunFam" id="1.20.5.170:FF:000176">
    <property type="entry name" value="Aureochrome 1"/>
    <property type="match status" value="1"/>
</dbReference>
<dbReference type="Gene3D" id="1.20.5.170">
    <property type="match status" value="1"/>
</dbReference>
<evidence type="ECO:0000256" key="3">
    <source>
        <dbReference type="ARBA" id="ARBA00023125"/>
    </source>
</evidence>
<dbReference type="AlphaFoldDB" id="A0A0B2RJ02"/>
<dbReference type="GO" id="GO:0003700">
    <property type="term" value="F:DNA-binding transcription factor activity"/>
    <property type="evidence" value="ECO:0007669"/>
    <property type="project" value="InterPro"/>
</dbReference>
<reference evidence="10 11" key="2">
    <citation type="submission" date="2018-09" db="EMBL/GenBank/DDBJ databases">
        <title>A high-quality reference genome of wild soybean provides a powerful tool to mine soybean genomes.</title>
        <authorList>
            <person name="Xie M."/>
            <person name="Chung C.Y.L."/>
            <person name="Li M.-W."/>
            <person name="Wong F.-L."/>
            <person name="Chan T.-F."/>
            <person name="Lam H.-M."/>
        </authorList>
    </citation>
    <scope>NUCLEOTIDE SEQUENCE [LARGE SCALE GENOMIC DNA]</scope>
    <source>
        <strain evidence="11">cv. W05</strain>
        <tissue evidence="10">Hypocotyl of etiolated seedlings</tissue>
    </source>
</reference>
<dbReference type="GO" id="GO:0000976">
    <property type="term" value="F:transcription cis-regulatory region binding"/>
    <property type="evidence" value="ECO:0007669"/>
    <property type="project" value="TreeGrafter"/>
</dbReference>